<dbReference type="InterPro" id="IPR039845">
    <property type="entry name" value="FAM192A"/>
</dbReference>
<feature type="compositionally biased region" description="Basic and acidic residues" evidence="4">
    <location>
        <begin position="166"/>
        <end position="177"/>
    </location>
</feature>
<reference evidence="6" key="1">
    <citation type="submission" date="2020-03" db="EMBL/GenBank/DDBJ databases">
        <title>Transcriptomic Profiling of the Digestive Tract of the Rat Flea, Xenopsylla cheopis, Following Blood Feeding and Infection with Yersinia pestis.</title>
        <authorList>
            <person name="Bland D.M."/>
            <person name="Martens C.A."/>
            <person name="Virtaneva K."/>
            <person name="Kanakabandi K."/>
            <person name="Long D."/>
            <person name="Rosenke R."/>
            <person name="Saturday G.A."/>
            <person name="Hoyt F.H."/>
            <person name="Bruno D.P."/>
            <person name="Ribeiro J.M.C."/>
            <person name="Hinnebusch J."/>
        </authorList>
    </citation>
    <scope>NUCLEOTIDE SEQUENCE</scope>
</reference>
<protein>
    <submittedName>
        <fullName evidence="6">Putative domain of nefa-interacting nuclear protein nip30</fullName>
    </submittedName>
</protein>
<feature type="region of interest" description="Disordered" evidence="4">
    <location>
        <begin position="195"/>
        <end position="217"/>
    </location>
</feature>
<feature type="coiled-coil region" evidence="3">
    <location>
        <begin position="45"/>
        <end position="122"/>
    </location>
</feature>
<dbReference type="EMBL" id="GIIL01002590">
    <property type="protein sequence ID" value="NOV46316.1"/>
    <property type="molecule type" value="Transcribed_RNA"/>
</dbReference>
<accession>A0A6M2DJT5</accession>
<evidence type="ECO:0000256" key="1">
    <source>
        <dbReference type="ARBA" id="ARBA00004123"/>
    </source>
</evidence>
<feature type="region of interest" description="Disordered" evidence="4">
    <location>
        <begin position="127"/>
        <end position="146"/>
    </location>
</feature>
<comment type="subcellular location">
    <subcellularLocation>
        <location evidence="1">Nucleus</location>
    </subcellularLocation>
</comment>
<evidence type="ECO:0000256" key="4">
    <source>
        <dbReference type="SAM" id="MobiDB-lite"/>
    </source>
</evidence>
<feature type="compositionally biased region" description="Polar residues" evidence="4">
    <location>
        <begin position="134"/>
        <end position="143"/>
    </location>
</feature>
<dbReference type="PANTHER" id="PTHR13495:SF0">
    <property type="entry name" value="PSME3-INTERACTING PROTEIN"/>
    <property type="match status" value="1"/>
</dbReference>
<dbReference type="GO" id="GO:0005634">
    <property type="term" value="C:nucleus"/>
    <property type="evidence" value="ECO:0007669"/>
    <property type="project" value="UniProtKB-SubCell"/>
</dbReference>
<dbReference type="PANTHER" id="PTHR13495">
    <property type="entry name" value="NEFA-INTERACTING NUCLEAR PROTEIN NIP30"/>
    <property type="match status" value="1"/>
</dbReference>
<keyword evidence="3" id="KW-0175">Coiled coil</keyword>
<dbReference type="Pfam" id="PF10187">
    <property type="entry name" value="FAM192A_Fyv6_N"/>
    <property type="match status" value="1"/>
</dbReference>
<dbReference type="AlphaFoldDB" id="A0A6M2DJT5"/>
<proteinExistence type="predicted"/>
<feature type="region of interest" description="Disordered" evidence="4">
    <location>
        <begin position="22"/>
        <end position="44"/>
    </location>
</feature>
<name>A0A6M2DJT5_XENCH</name>
<evidence type="ECO:0000256" key="3">
    <source>
        <dbReference type="SAM" id="Coils"/>
    </source>
</evidence>
<evidence type="ECO:0000259" key="5">
    <source>
        <dbReference type="Pfam" id="PF10187"/>
    </source>
</evidence>
<feature type="region of interest" description="Disordered" evidence="4">
    <location>
        <begin position="155"/>
        <end position="177"/>
    </location>
</feature>
<evidence type="ECO:0000313" key="6">
    <source>
        <dbReference type="EMBL" id="NOV46316.1"/>
    </source>
</evidence>
<evidence type="ECO:0000256" key="2">
    <source>
        <dbReference type="ARBA" id="ARBA00023242"/>
    </source>
</evidence>
<feature type="domain" description="FAM192A/Fyv6 N-terminal" evidence="5">
    <location>
        <begin position="5"/>
        <end position="106"/>
    </location>
</feature>
<organism evidence="6">
    <name type="scientific">Xenopsylla cheopis</name>
    <name type="common">Oriental rat flea</name>
    <name type="synonym">Pulex cheopis</name>
    <dbReference type="NCBI Taxonomy" id="163159"/>
    <lineage>
        <taxon>Eukaryota</taxon>
        <taxon>Metazoa</taxon>
        <taxon>Ecdysozoa</taxon>
        <taxon>Arthropoda</taxon>
        <taxon>Hexapoda</taxon>
        <taxon>Insecta</taxon>
        <taxon>Pterygota</taxon>
        <taxon>Neoptera</taxon>
        <taxon>Endopterygota</taxon>
        <taxon>Siphonaptera</taxon>
        <taxon>Pulicidae</taxon>
        <taxon>Xenopsyllinae</taxon>
        <taxon>Xenopsylla</taxon>
    </lineage>
</organism>
<keyword evidence="2" id="KW-0539">Nucleus</keyword>
<sequence length="230" mass="26653">MSSGFISENEIAELRKKRQEEWAKVRTADQPEEAPEEPYDSRSLFERLEEQKQKKELEYEEAHKLKNMIKGLDDDEVDFLDLVDRTKMQVERQQNLEEARELQEYRRQVANLQEKNLDKRLHAEILSKKPKVTPPSNKNSQKKIMSGIVVRKRKLSEDDLSNNKEIPTKKNAESNEETCKVQGLQCIGILPGLGVYPDTSDSEESTDGEMGNKVEYDLLGRKIESQKKSE</sequence>
<dbReference type="InterPro" id="IPR019331">
    <property type="entry name" value="FAM192A/Fyv6_N"/>
</dbReference>